<comment type="caution">
    <text evidence="2">The sequence shown here is derived from an EMBL/GenBank/DDBJ whole genome shotgun (WGS) entry which is preliminary data.</text>
</comment>
<dbReference type="PANTHER" id="PTHR37023">
    <property type="entry name" value="TRANSPOSASE"/>
    <property type="match status" value="1"/>
</dbReference>
<evidence type="ECO:0000313" key="3">
    <source>
        <dbReference type="Proteomes" id="UP000317180"/>
    </source>
</evidence>
<organism evidence="2 3">
    <name type="scientific">Brevibacillus agri</name>
    <dbReference type="NCBI Taxonomy" id="51101"/>
    <lineage>
        <taxon>Bacteria</taxon>
        <taxon>Bacillati</taxon>
        <taxon>Bacillota</taxon>
        <taxon>Bacilli</taxon>
        <taxon>Bacillales</taxon>
        <taxon>Paenibacillaceae</taxon>
        <taxon>Brevibacillus</taxon>
    </lineage>
</organism>
<dbReference type="InterPro" id="IPR007069">
    <property type="entry name" value="Transposase_32"/>
</dbReference>
<feature type="domain" description="Transposase IS801/IS1294" evidence="1">
    <location>
        <begin position="21"/>
        <end position="193"/>
    </location>
</feature>
<sequence>MDEGARFIREYFEKKHKVNPGIIVGLHTFGSRINFNPHLHLLVTMGGMKQNGEWKTYDFLPFEMLRKQWQTIVLKLIRRLLTEEEKKEVQRLLQKAYSANGEGFYVHAPKQKGNIKAQLAYIGRYIRRPAIALGRIEEYDGQFVTFRYKDKTDGQEKTETVTVEEFIARLIRHIPDEQFKTIRYYGVYARRVKNLCKKVLSAWQKTVKRWIVKAKHVLRRRTWREKMINYAGKDPMVCPKCECYYEYKGEACLKDGQLTVAFAVCDLSRRCLERMIEDLTGVKKEKGKEKSQSITRQFPKETREERSRQICLFDVS</sequence>
<protein>
    <recommendedName>
        <fullName evidence="1">Transposase IS801/IS1294 domain-containing protein</fullName>
    </recommendedName>
</protein>
<accession>A0ABQ0SYI8</accession>
<name>A0ABQ0SYI8_9BACL</name>
<dbReference type="PANTHER" id="PTHR37023:SF1">
    <property type="entry name" value="ISSOD25 TRANSPOSASE TNPA_ISSOD25"/>
    <property type="match status" value="1"/>
</dbReference>
<evidence type="ECO:0000259" key="1">
    <source>
        <dbReference type="Pfam" id="PF04986"/>
    </source>
</evidence>
<reference evidence="2 3" key="1">
    <citation type="submission" date="2019-06" db="EMBL/GenBank/DDBJ databases">
        <title>Whole genome shotgun sequence of Brevibacillus agri NBRC 15538.</title>
        <authorList>
            <person name="Hosoyama A."/>
            <person name="Uohara A."/>
            <person name="Ohji S."/>
            <person name="Ichikawa N."/>
        </authorList>
    </citation>
    <scope>NUCLEOTIDE SEQUENCE [LARGE SCALE GENOMIC DNA]</scope>
    <source>
        <strain evidence="2 3">NBRC 15538</strain>
    </source>
</reference>
<evidence type="ECO:0000313" key="2">
    <source>
        <dbReference type="EMBL" id="GED28833.1"/>
    </source>
</evidence>
<dbReference type="EMBL" id="BJOD01000133">
    <property type="protein sequence ID" value="GED28833.1"/>
    <property type="molecule type" value="Genomic_DNA"/>
</dbReference>
<keyword evidence="3" id="KW-1185">Reference proteome</keyword>
<gene>
    <name evidence="2" type="ORF">BAG01nite_49350</name>
</gene>
<dbReference type="Proteomes" id="UP000317180">
    <property type="component" value="Unassembled WGS sequence"/>
</dbReference>
<dbReference type="Pfam" id="PF04986">
    <property type="entry name" value="Y2_Tnp"/>
    <property type="match status" value="1"/>
</dbReference>
<proteinExistence type="predicted"/>